<organism evidence="11">
    <name type="scientific">Kwoniella dejecticola CBS 10117</name>
    <dbReference type="NCBI Taxonomy" id="1296121"/>
    <lineage>
        <taxon>Eukaryota</taxon>
        <taxon>Fungi</taxon>
        <taxon>Dikarya</taxon>
        <taxon>Basidiomycota</taxon>
        <taxon>Agaricomycotina</taxon>
        <taxon>Tremellomycetes</taxon>
        <taxon>Tremellales</taxon>
        <taxon>Cryptococcaceae</taxon>
        <taxon>Kwoniella</taxon>
    </lineage>
</organism>
<evidence type="ECO:0000313" key="11">
    <source>
        <dbReference type="EMBL" id="OBR89065.1"/>
    </source>
</evidence>
<sequence>MASSGIKRPHNEESHAFGRHDRDRDREGDRGHRRSRNDEAENDRRSKPKDWRDAFLDEDEQPRRRRSRSRERDYNRRRDEHKERDRRYSRDYDDRDRDRRRGGGGLDYRDRDRDRDRERDRDHREREPEKGDGYHKRHSDRNDSSSRHDDKSKITKNDDREEGELEPTPPKSSVPLPVAKAPSASPSRSSVTTSPSRPLNRPPPAGPKASFQSLAIPSQPRASGSARPPPPSNRFFEAESSAQAATVEDAKAAEEEEPISVLEEEVDTEKILAERRRKREEIMAKFKANGGKPTNASTPQVAPGELSGPGTGAESVTSAGTRTGYQTGLSITGATPLLRQLGTHSVTNTLAPTPIANSPALASTPMGNDFDLTKQADSAGEAELPASTRGEGVGADMMISAADYDPTQDMMADQEKRRKDMEAIQVKPSEVASGVGEPIVVDDQPEKPAEEEWEEVEIEEDEEEEDEFDMFATFGDEPKEKKKRKVTVRRLKNANGVTNGAQKPQVVKKPASTIAAEVVDNVDDTEGYYRITPGEILDDGRYQVTITLGKGMFSAVVKAKVLKAVKQERRQDVVGKEVAIKVIRSQESMYVAGRKESQIIKRLNDADPEDKKHIVRMERTFEHKGHLCIVTESMSMNLRDVIKRFGKDVGLNMRAVRAYSHQLFLALSLMRKCAIVHADIKPDNVLVSENKATLKVCDLGSAAEISEGEITPYLVSRFYRAPEIILGLPYDTAIDMWSIGCTLYELYTGKILFPGRSNNHMLLLQMELKGKINHRMIKKANFGNLHFDESLNFISIEKDKITNQDVAKTLVISKATKDLRARLLPPSSVQLKMKDEELKQLTNFIDLLDKCLQLDPSRRISPRDALMHPFLTSTHYVV</sequence>
<name>A0A1A6AG64_9TREE</name>
<dbReference type="Gene3D" id="1.10.510.10">
    <property type="entry name" value="Transferase(Phosphotransferase) domain 1"/>
    <property type="match status" value="1"/>
</dbReference>
<dbReference type="SMART" id="SM00220">
    <property type="entry name" value="S_TKc"/>
    <property type="match status" value="1"/>
</dbReference>
<dbReference type="RefSeq" id="XP_018266907.1">
    <property type="nucleotide sequence ID" value="XM_018404253.1"/>
</dbReference>
<evidence type="ECO:0000313" key="12">
    <source>
        <dbReference type="EMBL" id="WWC58344.1"/>
    </source>
</evidence>
<keyword evidence="6 8" id="KW-0067">ATP-binding</keyword>
<dbReference type="EMBL" id="KI894027">
    <property type="protein sequence ID" value="OBR89065.1"/>
    <property type="molecule type" value="Genomic_DNA"/>
</dbReference>
<dbReference type="STRING" id="1296121.A0A1A6AG64"/>
<feature type="region of interest" description="Disordered" evidence="9">
    <location>
        <begin position="285"/>
        <end position="319"/>
    </location>
</feature>
<evidence type="ECO:0000256" key="4">
    <source>
        <dbReference type="ARBA" id="ARBA00022741"/>
    </source>
</evidence>
<dbReference type="EMBL" id="CP144530">
    <property type="protein sequence ID" value="WWC58344.1"/>
    <property type="molecule type" value="Genomic_DNA"/>
</dbReference>
<evidence type="ECO:0000256" key="3">
    <source>
        <dbReference type="ARBA" id="ARBA00022679"/>
    </source>
</evidence>
<dbReference type="Pfam" id="PF00069">
    <property type="entry name" value="Pkinase"/>
    <property type="match status" value="1"/>
</dbReference>
<feature type="region of interest" description="Disordered" evidence="9">
    <location>
        <begin position="1"/>
        <end position="265"/>
    </location>
</feature>
<dbReference type="GO" id="GO:0005524">
    <property type="term" value="F:ATP binding"/>
    <property type="evidence" value="ECO:0007669"/>
    <property type="project" value="UniProtKB-UniRule"/>
</dbReference>
<dbReference type="PROSITE" id="PS50011">
    <property type="entry name" value="PROTEIN_KINASE_DOM"/>
    <property type="match status" value="1"/>
</dbReference>
<feature type="compositionally biased region" description="Basic and acidic residues" evidence="9">
    <location>
        <begin position="9"/>
        <end position="55"/>
    </location>
</feature>
<dbReference type="Proteomes" id="UP000078595">
    <property type="component" value="Chromosome 1"/>
</dbReference>
<dbReference type="InterPro" id="IPR011009">
    <property type="entry name" value="Kinase-like_dom_sf"/>
</dbReference>
<keyword evidence="4 8" id="KW-0547">Nucleotide-binding</keyword>
<dbReference type="GeneID" id="28964586"/>
<keyword evidence="5 11" id="KW-0418">Kinase</keyword>
<evidence type="ECO:0000256" key="9">
    <source>
        <dbReference type="SAM" id="MobiDB-lite"/>
    </source>
</evidence>
<evidence type="ECO:0000256" key="1">
    <source>
        <dbReference type="ARBA" id="ARBA00012513"/>
    </source>
</evidence>
<dbReference type="SUPFAM" id="SSF56112">
    <property type="entry name" value="Protein kinase-like (PK-like)"/>
    <property type="match status" value="1"/>
</dbReference>
<evidence type="ECO:0000256" key="5">
    <source>
        <dbReference type="ARBA" id="ARBA00022777"/>
    </source>
</evidence>
<evidence type="ECO:0000256" key="7">
    <source>
        <dbReference type="ARBA" id="ARBA00023596"/>
    </source>
</evidence>
<gene>
    <name evidence="11" type="ORF">I303_00887</name>
    <name evidence="12" type="ORF">I303_100884</name>
</gene>
<dbReference type="FunFam" id="1.10.510.10:FF:000078">
    <property type="entry name" value="Serine/threonine-protein kinase PRP4 homolog"/>
    <property type="match status" value="1"/>
</dbReference>
<accession>A0A1A6AG64</accession>
<dbReference type="KEGG" id="kdj:28964586"/>
<evidence type="ECO:0000256" key="6">
    <source>
        <dbReference type="ARBA" id="ARBA00022840"/>
    </source>
</evidence>
<evidence type="ECO:0000259" key="10">
    <source>
        <dbReference type="PROSITE" id="PS50011"/>
    </source>
</evidence>
<evidence type="ECO:0000313" key="13">
    <source>
        <dbReference type="Proteomes" id="UP000078595"/>
    </source>
</evidence>
<comment type="similarity">
    <text evidence="7">Belongs to the protein kinase superfamily. CMGC Ser/Thr protein kinase family.</text>
</comment>
<reference evidence="11" key="1">
    <citation type="submission" date="2013-07" db="EMBL/GenBank/DDBJ databases">
        <title>The Genome Sequence of Cryptococcus dejecticola CBS10117.</title>
        <authorList>
            <consortium name="The Broad Institute Genome Sequencing Platform"/>
            <person name="Cuomo C."/>
            <person name="Litvintseva A."/>
            <person name="Chen Y."/>
            <person name="Heitman J."/>
            <person name="Sun S."/>
            <person name="Springer D."/>
            <person name="Dromer F."/>
            <person name="Young S.K."/>
            <person name="Zeng Q."/>
            <person name="Gargeya S."/>
            <person name="Fitzgerald M."/>
            <person name="Abouelleil A."/>
            <person name="Alvarado L."/>
            <person name="Berlin A.M."/>
            <person name="Chapman S.B."/>
            <person name="Dewar J."/>
            <person name="Goldberg J."/>
            <person name="Griggs A."/>
            <person name="Gujja S."/>
            <person name="Hansen M."/>
            <person name="Howarth C."/>
            <person name="Imamovic A."/>
            <person name="Larimer J."/>
            <person name="McCowan C."/>
            <person name="Murphy C."/>
            <person name="Pearson M."/>
            <person name="Priest M."/>
            <person name="Roberts A."/>
            <person name="Saif S."/>
            <person name="Shea T."/>
            <person name="Sykes S."/>
            <person name="Wortman J."/>
            <person name="Nusbaum C."/>
            <person name="Birren B."/>
        </authorList>
    </citation>
    <scope>NUCLEOTIDE SEQUENCE [LARGE SCALE GENOMIC DNA]</scope>
    <source>
        <strain evidence="11">CBS 10117</strain>
    </source>
</reference>
<feature type="domain" description="Protein kinase" evidence="10">
    <location>
        <begin position="542"/>
        <end position="871"/>
    </location>
</feature>
<dbReference type="EC" id="2.7.11.1" evidence="1"/>
<dbReference type="OrthoDB" id="9332038at2759"/>
<proteinExistence type="inferred from homology"/>
<feature type="compositionally biased region" description="Basic and acidic residues" evidence="9">
    <location>
        <begin position="70"/>
        <end position="159"/>
    </location>
</feature>
<dbReference type="InterPro" id="IPR008271">
    <property type="entry name" value="Ser/Thr_kinase_AS"/>
</dbReference>
<dbReference type="GO" id="GO:0004674">
    <property type="term" value="F:protein serine/threonine kinase activity"/>
    <property type="evidence" value="ECO:0007669"/>
    <property type="project" value="UniProtKB-KW"/>
</dbReference>
<dbReference type="GO" id="GO:0045292">
    <property type="term" value="P:mRNA cis splicing, via spliceosome"/>
    <property type="evidence" value="ECO:0007669"/>
    <property type="project" value="InterPro"/>
</dbReference>
<feature type="binding site" evidence="8">
    <location>
        <position position="581"/>
    </location>
    <ligand>
        <name>ATP</name>
        <dbReference type="ChEBI" id="CHEBI:30616"/>
    </ligand>
</feature>
<feature type="compositionally biased region" description="Acidic residues" evidence="9">
    <location>
        <begin position="254"/>
        <end position="265"/>
    </location>
</feature>
<protein>
    <recommendedName>
        <fullName evidence="1">non-specific serine/threonine protein kinase</fullName>
        <ecNumber evidence="1">2.7.11.1</ecNumber>
    </recommendedName>
</protein>
<dbReference type="VEuPathDB" id="FungiDB:I303_00887"/>
<dbReference type="Gene3D" id="3.30.200.20">
    <property type="entry name" value="Phosphorylase Kinase, domain 1"/>
    <property type="match status" value="1"/>
</dbReference>
<dbReference type="FunFam" id="3.30.200.20:FF:000609">
    <property type="entry name" value="CMGC/DYRK/PRP4 protein kinase, variant"/>
    <property type="match status" value="1"/>
</dbReference>
<keyword evidence="2" id="KW-0723">Serine/threonine-protein kinase</keyword>
<dbReference type="InterPro" id="IPR017441">
    <property type="entry name" value="Protein_kinase_ATP_BS"/>
</dbReference>
<dbReference type="InterPro" id="IPR050494">
    <property type="entry name" value="Ser_Thr_dual-spec_kinase"/>
</dbReference>
<evidence type="ECO:0000256" key="2">
    <source>
        <dbReference type="ARBA" id="ARBA00022527"/>
    </source>
</evidence>
<reference evidence="12" key="3">
    <citation type="submission" date="2024-02" db="EMBL/GenBank/DDBJ databases">
        <title>Comparative genomics of Cryptococcus and Kwoniella reveals pathogenesis evolution and contrasting modes of karyotype evolution via chromosome fusion or intercentromeric recombination.</title>
        <authorList>
            <person name="Coelho M.A."/>
            <person name="David-Palma M."/>
            <person name="Shea T."/>
            <person name="Bowers K."/>
            <person name="McGinley-Smith S."/>
            <person name="Mohammad A.W."/>
            <person name="Gnirke A."/>
            <person name="Yurkov A.M."/>
            <person name="Nowrousian M."/>
            <person name="Sun S."/>
            <person name="Cuomo C.A."/>
            <person name="Heitman J."/>
        </authorList>
    </citation>
    <scope>NUCLEOTIDE SEQUENCE</scope>
    <source>
        <strain evidence="12">CBS 10117</strain>
    </source>
</reference>
<dbReference type="InterPro" id="IPR044092">
    <property type="entry name" value="STKc_PRP4"/>
</dbReference>
<dbReference type="AlphaFoldDB" id="A0A1A6AG64"/>
<feature type="compositionally biased region" description="Low complexity" evidence="9">
    <location>
        <begin position="217"/>
        <end position="226"/>
    </location>
</feature>
<dbReference type="InterPro" id="IPR000719">
    <property type="entry name" value="Prot_kinase_dom"/>
</dbReference>
<dbReference type="PANTHER" id="PTHR24058">
    <property type="entry name" value="DUAL SPECIFICITY PROTEIN KINASE"/>
    <property type="match status" value="1"/>
</dbReference>
<dbReference type="PANTHER" id="PTHR24058:SF103">
    <property type="entry name" value="SERINE_THREONINE-PROTEIN KINASE PRP4 HOMOLOG"/>
    <property type="match status" value="1"/>
</dbReference>
<dbReference type="PROSITE" id="PS00107">
    <property type="entry name" value="PROTEIN_KINASE_ATP"/>
    <property type="match status" value="1"/>
</dbReference>
<reference evidence="12" key="2">
    <citation type="submission" date="2013-07" db="EMBL/GenBank/DDBJ databases">
        <authorList>
            <consortium name="The Broad Institute Genome Sequencing Platform"/>
            <person name="Cuomo C."/>
            <person name="Litvintseva A."/>
            <person name="Chen Y."/>
            <person name="Heitman J."/>
            <person name="Sun S."/>
            <person name="Springer D."/>
            <person name="Dromer F."/>
            <person name="Young S.K."/>
            <person name="Zeng Q."/>
            <person name="Gargeya S."/>
            <person name="Fitzgerald M."/>
            <person name="Abouelleil A."/>
            <person name="Alvarado L."/>
            <person name="Berlin A.M."/>
            <person name="Chapman S.B."/>
            <person name="Dewar J."/>
            <person name="Goldberg J."/>
            <person name="Griggs A."/>
            <person name="Gujja S."/>
            <person name="Hansen M."/>
            <person name="Howarth C."/>
            <person name="Imamovic A."/>
            <person name="Larimer J."/>
            <person name="McCowan C."/>
            <person name="Murphy C."/>
            <person name="Pearson M."/>
            <person name="Priest M."/>
            <person name="Roberts A."/>
            <person name="Saif S."/>
            <person name="Shea T."/>
            <person name="Sykes S."/>
            <person name="Wortman J."/>
            <person name="Nusbaum C."/>
            <person name="Birren B."/>
        </authorList>
    </citation>
    <scope>NUCLEOTIDE SEQUENCE</scope>
    <source>
        <strain evidence="12">CBS 10117</strain>
    </source>
</reference>
<keyword evidence="3" id="KW-0808">Transferase</keyword>
<dbReference type="PROSITE" id="PS00108">
    <property type="entry name" value="PROTEIN_KINASE_ST"/>
    <property type="match status" value="1"/>
</dbReference>
<keyword evidence="13" id="KW-1185">Reference proteome</keyword>
<dbReference type="CDD" id="cd14135">
    <property type="entry name" value="STKc_PRP4"/>
    <property type="match status" value="1"/>
</dbReference>
<feature type="compositionally biased region" description="Low complexity" evidence="9">
    <location>
        <begin position="173"/>
        <end position="199"/>
    </location>
</feature>
<evidence type="ECO:0000256" key="8">
    <source>
        <dbReference type="PROSITE-ProRule" id="PRU10141"/>
    </source>
</evidence>